<protein>
    <submittedName>
        <fullName evidence="2">Uncharacterized protein</fullName>
    </submittedName>
</protein>
<evidence type="ECO:0000256" key="1">
    <source>
        <dbReference type="SAM" id="MobiDB-lite"/>
    </source>
</evidence>
<proteinExistence type="predicted"/>
<organism evidence="2 3">
    <name type="scientific">Candidatus Anaerobiospirillum pullistercoris</name>
    <dbReference type="NCBI Taxonomy" id="2838452"/>
    <lineage>
        <taxon>Bacteria</taxon>
        <taxon>Pseudomonadati</taxon>
        <taxon>Pseudomonadota</taxon>
        <taxon>Gammaproteobacteria</taxon>
        <taxon>Aeromonadales</taxon>
        <taxon>Succinivibrionaceae</taxon>
        <taxon>Anaerobiospirillum</taxon>
    </lineage>
</organism>
<accession>A0A9D2B0Z8</accession>
<sequence>MHSKAKISSHQLIYTYKGRGQGGKHDRAQKKGAQDTATSQTEMSSDLELLLAKRRQSRVRSGCDLRILCDLFQKINKNMQVHKRAILDRLGTKEKGVNKPMQAFWATSLGMVEADNV</sequence>
<comment type="caution">
    <text evidence="2">The sequence shown here is derived from an EMBL/GenBank/DDBJ whole genome shotgun (WGS) entry which is preliminary data.</text>
</comment>
<reference evidence="2" key="1">
    <citation type="journal article" date="2021" name="PeerJ">
        <title>Extensive microbial diversity within the chicken gut microbiome revealed by metagenomics and culture.</title>
        <authorList>
            <person name="Gilroy R."/>
            <person name="Ravi A."/>
            <person name="Getino M."/>
            <person name="Pursley I."/>
            <person name="Horton D.L."/>
            <person name="Alikhan N.F."/>
            <person name="Baker D."/>
            <person name="Gharbi K."/>
            <person name="Hall N."/>
            <person name="Watson M."/>
            <person name="Adriaenssens E.M."/>
            <person name="Foster-Nyarko E."/>
            <person name="Jarju S."/>
            <person name="Secka A."/>
            <person name="Antonio M."/>
            <person name="Oren A."/>
            <person name="Chaudhuri R.R."/>
            <person name="La Ragione R."/>
            <person name="Hildebrand F."/>
            <person name="Pallen M.J."/>
        </authorList>
    </citation>
    <scope>NUCLEOTIDE SEQUENCE</scope>
    <source>
        <strain evidence="2">USASDec5-558</strain>
    </source>
</reference>
<evidence type="ECO:0000313" key="2">
    <source>
        <dbReference type="EMBL" id="HIX57130.1"/>
    </source>
</evidence>
<dbReference type="Proteomes" id="UP000886829">
    <property type="component" value="Unassembled WGS sequence"/>
</dbReference>
<dbReference type="AlphaFoldDB" id="A0A9D2B0Z8"/>
<dbReference type="EMBL" id="DXEV01000131">
    <property type="protein sequence ID" value="HIX57130.1"/>
    <property type="molecule type" value="Genomic_DNA"/>
</dbReference>
<evidence type="ECO:0000313" key="3">
    <source>
        <dbReference type="Proteomes" id="UP000886829"/>
    </source>
</evidence>
<name>A0A9D2B0Z8_9GAMM</name>
<feature type="region of interest" description="Disordered" evidence="1">
    <location>
        <begin position="1"/>
        <end position="43"/>
    </location>
</feature>
<reference evidence="2" key="2">
    <citation type="submission" date="2021-04" db="EMBL/GenBank/DDBJ databases">
        <authorList>
            <person name="Gilroy R."/>
        </authorList>
    </citation>
    <scope>NUCLEOTIDE SEQUENCE</scope>
    <source>
        <strain evidence="2">USASDec5-558</strain>
    </source>
</reference>
<gene>
    <name evidence="2" type="ORF">H9850_06630</name>
</gene>